<sequence length="251" mass="27664">MNRWQAEYANSVRPNDHPLKNMVDRGIFDSGCSGHMTGNKDQLEDFEEFNGGSVTFGGSKGYISGKGKNKSWDKTMSIAMPELHNRIELAERINRTLIEAARTMLADSLLPTTFWAEAVSCLNTLSVLGKFDGKSDEGFLVANPHAGASEVTNSAGTSQTPYSNASEERDEDVELIVVPSTVKNTKEKAESRKSSTNSKKEEILTEPQQEKKASSTDTSEDNPKILAFRRELEEIALKHLGKVSENIYSTP</sequence>
<feature type="domain" description="Retrovirus-related Pol polyprotein from transposon TNT 1-94-like beta-barrel" evidence="2">
    <location>
        <begin position="27"/>
        <end position="68"/>
    </location>
</feature>
<organism evidence="3 4">
    <name type="scientific">Tanacetum coccineum</name>
    <dbReference type="NCBI Taxonomy" id="301880"/>
    <lineage>
        <taxon>Eukaryota</taxon>
        <taxon>Viridiplantae</taxon>
        <taxon>Streptophyta</taxon>
        <taxon>Embryophyta</taxon>
        <taxon>Tracheophyta</taxon>
        <taxon>Spermatophyta</taxon>
        <taxon>Magnoliopsida</taxon>
        <taxon>eudicotyledons</taxon>
        <taxon>Gunneridae</taxon>
        <taxon>Pentapetalae</taxon>
        <taxon>asterids</taxon>
        <taxon>campanulids</taxon>
        <taxon>Asterales</taxon>
        <taxon>Asteraceae</taxon>
        <taxon>Asteroideae</taxon>
        <taxon>Anthemideae</taxon>
        <taxon>Anthemidinae</taxon>
        <taxon>Tanacetum</taxon>
    </lineage>
</organism>
<feature type="compositionally biased region" description="Polar residues" evidence="1">
    <location>
        <begin position="150"/>
        <end position="165"/>
    </location>
</feature>
<dbReference type="InterPro" id="IPR054722">
    <property type="entry name" value="PolX-like_BBD"/>
</dbReference>
<keyword evidence="4" id="KW-1185">Reference proteome</keyword>
<dbReference type="EMBL" id="BQNB010009952">
    <property type="protein sequence ID" value="GJS70727.1"/>
    <property type="molecule type" value="Genomic_DNA"/>
</dbReference>
<protein>
    <recommendedName>
        <fullName evidence="2">Retrovirus-related Pol polyprotein from transposon TNT 1-94-like beta-barrel domain-containing protein</fullName>
    </recommendedName>
</protein>
<evidence type="ECO:0000256" key="1">
    <source>
        <dbReference type="SAM" id="MobiDB-lite"/>
    </source>
</evidence>
<gene>
    <name evidence="3" type="ORF">Tco_0703568</name>
</gene>
<proteinExistence type="predicted"/>
<evidence type="ECO:0000259" key="2">
    <source>
        <dbReference type="Pfam" id="PF22936"/>
    </source>
</evidence>
<accession>A0ABQ4Y020</accession>
<evidence type="ECO:0000313" key="4">
    <source>
        <dbReference type="Proteomes" id="UP001151760"/>
    </source>
</evidence>
<feature type="region of interest" description="Disordered" evidence="1">
    <location>
        <begin position="149"/>
        <end position="225"/>
    </location>
</feature>
<feature type="compositionally biased region" description="Basic and acidic residues" evidence="1">
    <location>
        <begin position="184"/>
        <end position="214"/>
    </location>
</feature>
<name>A0ABQ4Y020_9ASTR</name>
<dbReference type="Proteomes" id="UP001151760">
    <property type="component" value="Unassembled WGS sequence"/>
</dbReference>
<comment type="caution">
    <text evidence="3">The sequence shown here is derived from an EMBL/GenBank/DDBJ whole genome shotgun (WGS) entry which is preliminary data.</text>
</comment>
<reference evidence="3" key="1">
    <citation type="journal article" date="2022" name="Int. J. Mol. Sci.">
        <title>Draft Genome of Tanacetum Coccineum: Genomic Comparison of Closely Related Tanacetum-Family Plants.</title>
        <authorList>
            <person name="Yamashiro T."/>
            <person name="Shiraishi A."/>
            <person name="Nakayama K."/>
            <person name="Satake H."/>
        </authorList>
    </citation>
    <scope>NUCLEOTIDE SEQUENCE</scope>
</reference>
<reference evidence="3" key="2">
    <citation type="submission" date="2022-01" db="EMBL/GenBank/DDBJ databases">
        <authorList>
            <person name="Yamashiro T."/>
            <person name="Shiraishi A."/>
            <person name="Satake H."/>
            <person name="Nakayama K."/>
        </authorList>
    </citation>
    <scope>NUCLEOTIDE SEQUENCE</scope>
</reference>
<dbReference type="Pfam" id="PF22936">
    <property type="entry name" value="Pol_BBD"/>
    <property type="match status" value="1"/>
</dbReference>
<evidence type="ECO:0000313" key="3">
    <source>
        <dbReference type="EMBL" id="GJS70727.1"/>
    </source>
</evidence>